<dbReference type="EMBL" id="UINC01073260">
    <property type="protein sequence ID" value="SVC09510.1"/>
    <property type="molecule type" value="Genomic_DNA"/>
</dbReference>
<reference evidence="2" key="1">
    <citation type="submission" date="2018-05" db="EMBL/GenBank/DDBJ databases">
        <authorList>
            <person name="Lanie J.A."/>
            <person name="Ng W.-L."/>
            <person name="Kazmierczak K.M."/>
            <person name="Andrzejewski T.M."/>
            <person name="Davidsen T.M."/>
            <person name="Wayne K.J."/>
            <person name="Tettelin H."/>
            <person name="Glass J.I."/>
            <person name="Rusch D."/>
            <person name="Podicherti R."/>
            <person name="Tsui H.-C.T."/>
            <person name="Winkler M.E."/>
        </authorList>
    </citation>
    <scope>NUCLEOTIDE SEQUENCE</scope>
</reference>
<proteinExistence type="predicted"/>
<organism evidence="2">
    <name type="scientific">marine metagenome</name>
    <dbReference type="NCBI Taxonomy" id="408172"/>
    <lineage>
        <taxon>unclassified sequences</taxon>
        <taxon>metagenomes</taxon>
        <taxon>ecological metagenomes</taxon>
    </lineage>
</organism>
<dbReference type="Gene3D" id="3.40.50.300">
    <property type="entry name" value="P-loop containing nucleotide triphosphate hydrolases"/>
    <property type="match status" value="1"/>
</dbReference>
<dbReference type="InterPro" id="IPR027417">
    <property type="entry name" value="P-loop_NTPase"/>
</dbReference>
<dbReference type="PANTHER" id="PTHR13696">
    <property type="entry name" value="P-LOOP CONTAINING NUCLEOSIDE TRIPHOSPHATE HYDROLASE"/>
    <property type="match status" value="1"/>
</dbReference>
<dbReference type="Pfam" id="PF13614">
    <property type="entry name" value="AAA_31"/>
    <property type="match status" value="1"/>
</dbReference>
<dbReference type="AlphaFoldDB" id="A0A382JBJ6"/>
<name>A0A382JBJ6_9ZZZZ</name>
<evidence type="ECO:0000313" key="2">
    <source>
        <dbReference type="EMBL" id="SVC09510.1"/>
    </source>
</evidence>
<dbReference type="InterPro" id="IPR025669">
    <property type="entry name" value="AAA_dom"/>
</dbReference>
<protein>
    <recommendedName>
        <fullName evidence="1">AAA domain-containing protein</fullName>
    </recommendedName>
</protein>
<sequence length="157" mass="16512">VTRILAIANQKGGVGKTTTAISVATNIALAGQRTLLVDADPQGNATTGFGIDSRTLESSTYNVLVQQLPIGAARVATVVNGLDLLPSNLDLAGAEIELVPMFSRELRLRSAISLIADDYDYILIDCPPSLGMVTINSLAAAHEVVIPVQCEYYALEG</sequence>
<feature type="non-terminal residue" evidence="2">
    <location>
        <position position="1"/>
    </location>
</feature>
<feature type="domain" description="AAA" evidence="1">
    <location>
        <begin position="3"/>
        <end position="157"/>
    </location>
</feature>
<dbReference type="FunFam" id="3.40.50.300:FF:000285">
    <property type="entry name" value="Sporulation initiation inhibitor Soj"/>
    <property type="match status" value="1"/>
</dbReference>
<gene>
    <name evidence="2" type="ORF">METZ01_LOCUS262364</name>
</gene>
<dbReference type="PANTHER" id="PTHR13696:SF52">
    <property type="entry name" value="PARA FAMILY PROTEIN CT_582"/>
    <property type="match status" value="1"/>
</dbReference>
<dbReference type="CDD" id="cd02042">
    <property type="entry name" value="ParAB_family"/>
    <property type="match status" value="1"/>
</dbReference>
<evidence type="ECO:0000259" key="1">
    <source>
        <dbReference type="Pfam" id="PF13614"/>
    </source>
</evidence>
<feature type="non-terminal residue" evidence="2">
    <location>
        <position position="157"/>
    </location>
</feature>
<dbReference type="SUPFAM" id="SSF52540">
    <property type="entry name" value="P-loop containing nucleoside triphosphate hydrolases"/>
    <property type="match status" value="1"/>
</dbReference>
<dbReference type="InterPro" id="IPR050678">
    <property type="entry name" value="DNA_Partitioning_ATPase"/>
</dbReference>
<accession>A0A382JBJ6</accession>